<dbReference type="STRING" id="479433.Caci_7193"/>
<proteinExistence type="inferred from homology"/>
<evidence type="ECO:0000256" key="1">
    <source>
        <dbReference type="ARBA" id="ARBA00006484"/>
    </source>
</evidence>
<dbReference type="RefSeq" id="WP_015795750.1">
    <property type="nucleotide sequence ID" value="NC_013131.1"/>
</dbReference>
<dbReference type="Pfam" id="PF13561">
    <property type="entry name" value="adh_short_C2"/>
    <property type="match status" value="1"/>
</dbReference>
<dbReference type="EMBL" id="CP001700">
    <property type="protein sequence ID" value="ACU76022.1"/>
    <property type="molecule type" value="Genomic_DNA"/>
</dbReference>
<keyword evidence="2" id="KW-0560">Oxidoreductase</keyword>
<keyword evidence="4" id="KW-1185">Reference proteome</keyword>
<dbReference type="SUPFAM" id="SSF51735">
    <property type="entry name" value="NAD(P)-binding Rossmann-fold domains"/>
    <property type="match status" value="1"/>
</dbReference>
<evidence type="ECO:0000256" key="2">
    <source>
        <dbReference type="ARBA" id="ARBA00023002"/>
    </source>
</evidence>
<comment type="similarity">
    <text evidence="1">Belongs to the short-chain dehydrogenases/reductases (SDR) family.</text>
</comment>
<reference evidence="3 4" key="1">
    <citation type="journal article" date="2009" name="Stand. Genomic Sci.">
        <title>Complete genome sequence of Catenulispora acidiphila type strain (ID 139908).</title>
        <authorList>
            <person name="Copeland A."/>
            <person name="Lapidus A."/>
            <person name="Glavina Del Rio T."/>
            <person name="Nolan M."/>
            <person name="Lucas S."/>
            <person name="Chen F."/>
            <person name="Tice H."/>
            <person name="Cheng J.F."/>
            <person name="Bruce D."/>
            <person name="Goodwin L."/>
            <person name="Pitluck S."/>
            <person name="Mikhailova N."/>
            <person name="Pati A."/>
            <person name="Ivanova N."/>
            <person name="Mavromatis K."/>
            <person name="Chen A."/>
            <person name="Palaniappan K."/>
            <person name="Chain P."/>
            <person name="Land M."/>
            <person name="Hauser L."/>
            <person name="Chang Y.J."/>
            <person name="Jeffries C.D."/>
            <person name="Chertkov O."/>
            <person name="Brettin T."/>
            <person name="Detter J.C."/>
            <person name="Han C."/>
            <person name="Ali Z."/>
            <person name="Tindall B.J."/>
            <person name="Goker M."/>
            <person name="Bristow J."/>
            <person name="Eisen J.A."/>
            <person name="Markowitz V."/>
            <person name="Hugenholtz P."/>
            <person name="Kyrpides N.C."/>
            <person name="Klenk H.P."/>
        </authorList>
    </citation>
    <scope>NUCLEOTIDE SEQUENCE [LARGE SCALE GENOMIC DNA]</scope>
    <source>
        <strain evidence="4">DSM 44928 / JCM 14897 / NBRC 102108 / NRRL B-24433 / ID139908</strain>
    </source>
</reference>
<name>C7Q709_CATAD</name>
<dbReference type="GO" id="GO:0016491">
    <property type="term" value="F:oxidoreductase activity"/>
    <property type="evidence" value="ECO:0007669"/>
    <property type="project" value="UniProtKB-KW"/>
</dbReference>
<dbReference type="Proteomes" id="UP000000851">
    <property type="component" value="Chromosome"/>
</dbReference>
<dbReference type="InterPro" id="IPR002347">
    <property type="entry name" value="SDR_fam"/>
</dbReference>
<dbReference type="AlphaFoldDB" id="C7Q709"/>
<sequence length="250" mass="25599">MSESESAAAALSASVSGKKIVIIGGTSGIGFALARQAVAAGADVVIASSNQDRVDAATERLGDSAQGRRLDVADGAAIAAFFDEIGEFDHLVFTAGESLLLKPVSDTSAQEARTIFERRFWGAFLSAKYAAPHLREGGSITFSSGTLATRPAAGTAVTAAVTGGIESLSRALAVELAPLRVNVIRPGVIRTELWDGSVPDPDAFLRESGSALLTRRVGTAEEAAGAYLFALSNPYVTGSTLTIDGGGVLV</sequence>
<dbReference type="Gene3D" id="3.40.50.720">
    <property type="entry name" value="NAD(P)-binding Rossmann-like Domain"/>
    <property type="match status" value="1"/>
</dbReference>
<accession>C7Q709</accession>
<dbReference type="InterPro" id="IPR051122">
    <property type="entry name" value="SDR_DHRS6-like"/>
</dbReference>
<dbReference type="HOGENOM" id="CLU_010194_1_2_11"/>
<organism evidence="3 4">
    <name type="scientific">Catenulispora acidiphila (strain DSM 44928 / JCM 14897 / NBRC 102108 / NRRL B-24433 / ID139908)</name>
    <dbReference type="NCBI Taxonomy" id="479433"/>
    <lineage>
        <taxon>Bacteria</taxon>
        <taxon>Bacillati</taxon>
        <taxon>Actinomycetota</taxon>
        <taxon>Actinomycetes</taxon>
        <taxon>Catenulisporales</taxon>
        <taxon>Catenulisporaceae</taxon>
        <taxon>Catenulispora</taxon>
    </lineage>
</organism>
<protein>
    <submittedName>
        <fullName evidence="3">Short-chain dehydrogenase/reductase SDR</fullName>
    </submittedName>
</protein>
<gene>
    <name evidence="3" type="ordered locus">Caci_7193</name>
</gene>
<dbReference type="KEGG" id="cai:Caci_7193"/>
<dbReference type="PANTHER" id="PTHR43477:SF1">
    <property type="entry name" value="DIHYDROANTICAPSIN 7-DEHYDROGENASE"/>
    <property type="match status" value="1"/>
</dbReference>
<dbReference type="InParanoid" id="C7Q709"/>
<dbReference type="PRINTS" id="PR00081">
    <property type="entry name" value="GDHRDH"/>
</dbReference>
<dbReference type="eggNOG" id="COG1028">
    <property type="taxonomic scope" value="Bacteria"/>
</dbReference>
<dbReference type="InterPro" id="IPR036291">
    <property type="entry name" value="NAD(P)-bd_dom_sf"/>
</dbReference>
<dbReference type="OrthoDB" id="9806974at2"/>
<evidence type="ECO:0000313" key="4">
    <source>
        <dbReference type="Proteomes" id="UP000000851"/>
    </source>
</evidence>
<evidence type="ECO:0000313" key="3">
    <source>
        <dbReference type="EMBL" id="ACU76022.1"/>
    </source>
</evidence>
<dbReference type="PANTHER" id="PTHR43477">
    <property type="entry name" value="DIHYDROANTICAPSIN 7-DEHYDROGENASE"/>
    <property type="match status" value="1"/>
</dbReference>